<dbReference type="AlphaFoldDB" id="A0A0B7AZ36"/>
<accession>A0A0B7AZ36</accession>
<gene>
    <name evidence="1" type="primary">ORF153200</name>
</gene>
<evidence type="ECO:0000313" key="1">
    <source>
        <dbReference type="EMBL" id="CEK86334.1"/>
    </source>
</evidence>
<protein>
    <submittedName>
        <fullName evidence="1">Uncharacterized protein</fullName>
    </submittedName>
</protein>
<sequence length="61" mass="6823">MMRQVSQDGIASWSKVLFDQCSKHKQPTMNLISSSTAVVGNSFPCARVYVNIHQILLTNKL</sequence>
<reference evidence="1" key="1">
    <citation type="submission" date="2014-12" db="EMBL/GenBank/DDBJ databases">
        <title>Insight into the proteome of Arion vulgaris.</title>
        <authorList>
            <person name="Aradska J."/>
            <person name="Bulat T."/>
            <person name="Smidak R."/>
            <person name="Sarate P."/>
            <person name="Gangsoo J."/>
            <person name="Sialana F."/>
            <person name="Bilban M."/>
            <person name="Lubec G."/>
        </authorList>
    </citation>
    <scope>NUCLEOTIDE SEQUENCE</scope>
    <source>
        <tissue evidence="1">Skin</tissue>
    </source>
</reference>
<dbReference type="EMBL" id="HACG01039469">
    <property type="protein sequence ID" value="CEK86334.1"/>
    <property type="molecule type" value="Transcribed_RNA"/>
</dbReference>
<proteinExistence type="predicted"/>
<name>A0A0B7AZ36_9EUPU</name>
<organism evidence="1">
    <name type="scientific">Arion vulgaris</name>
    <dbReference type="NCBI Taxonomy" id="1028688"/>
    <lineage>
        <taxon>Eukaryota</taxon>
        <taxon>Metazoa</taxon>
        <taxon>Spiralia</taxon>
        <taxon>Lophotrochozoa</taxon>
        <taxon>Mollusca</taxon>
        <taxon>Gastropoda</taxon>
        <taxon>Heterobranchia</taxon>
        <taxon>Euthyneura</taxon>
        <taxon>Panpulmonata</taxon>
        <taxon>Eupulmonata</taxon>
        <taxon>Stylommatophora</taxon>
        <taxon>Helicina</taxon>
        <taxon>Arionoidea</taxon>
        <taxon>Arionidae</taxon>
        <taxon>Arion</taxon>
    </lineage>
</organism>